<sequence length="283" mass="32387">MWTNRSRLIFVSCLLIAGLILTQMGMYALHLLFGRELSFNILQLCNSWLRSLGFLKTSYFLGGLVLYTFAMCVWLLGKQLFLSQHMYRKLLRDQTNLSSVQPMYKLDVPGAADIHLVSSTKPMAFTMGYLKPRIFMTTGLLQLLDKNEIQAVIYHERQHQQSADPLKTLILSLCASVFWYIPLLKWMLHHYKIAREIVADQYAIQQLGSSVELGSALLKLVKRGTVFTMPFTYASFADTSVNYRINQILDPQAKISFKPPITSTLISLQIIVLISILFVFNLF</sequence>
<accession>A0ABT2UBU3</accession>
<dbReference type="Gene3D" id="3.30.2010.10">
    <property type="entry name" value="Metalloproteases ('zincins'), catalytic domain"/>
    <property type="match status" value="1"/>
</dbReference>
<dbReference type="InterPro" id="IPR052173">
    <property type="entry name" value="Beta-lactam_resp_regulator"/>
</dbReference>
<dbReference type="RefSeq" id="WP_262683169.1">
    <property type="nucleotide sequence ID" value="NZ_JAOQIO010000011.1"/>
</dbReference>
<dbReference type="CDD" id="cd07326">
    <property type="entry name" value="M56_BlaR1_MecR1_like"/>
    <property type="match status" value="1"/>
</dbReference>
<gene>
    <name evidence="3" type="ORF">OB236_05830</name>
</gene>
<comment type="caution">
    <text evidence="3">The sequence shown here is derived from an EMBL/GenBank/DDBJ whole genome shotgun (WGS) entry which is preliminary data.</text>
</comment>
<evidence type="ECO:0000256" key="1">
    <source>
        <dbReference type="SAM" id="Phobius"/>
    </source>
</evidence>
<keyword evidence="1" id="KW-1133">Transmembrane helix</keyword>
<keyword evidence="1" id="KW-0472">Membrane</keyword>
<organism evidence="3 4">
    <name type="scientific">Paenibacillus baimaensis</name>
    <dbReference type="NCBI Taxonomy" id="2982185"/>
    <lineage>
        <taxon>Bacteria</taxon>
        <taxon>Bacillati</taxon>
        <taxon>Bacillota</taxon>
        <taxon>Bacilli</taxon>
        <taxon>Bacillales</taxon>
        <taxon>Paenibacillaceae</taxon>
        <taxon>Paenibacillus</taxon>
    </lineage>
</organism>
<feature type="transmembrane region" description="Helical" evidence="1">
    <location>
        <begin position="261"/>
        <end position="282"/>
    </location>
</feature>
<dbReference type="PANTHER" id="PTHR34978:SF3">
    <property type="entry name" value="SLR0241 PROTEIN"/>
    <property type="match status" value="1"/>
</dbReference>
<protein>
    <submittedName>
        <fullName evidence="3">M56 family metallopeptidase</fullName>
    </submittedName>
</protein>
<evidence type="ECO:0000259" key="2">
    <source>
        <dbReference type="Pfam" id="PF05569"/>
    </source>
</evidence>
<evidence type="ECO:0000313" key="4">
    <source>
        <dbReference type="Proteomes" id="UP001652445"/>
    </source>
</evidence>
<keyword evidence="1" id="KW-0812">Transmembrane</keyword>
<dbReference type="Proteomes" id="UP001652445">
    <property type="component" value="Unassembled WGS sequence"/>
</dbReference>
<dbReference type="Pfam" id="PF05569">
    <property type="entry name" value="Peptidase_M56"/>
    <property type="match status" value="1"/>
</dbReference>
<dbReference type="InterPro" id="IPR008756">
    <property type="entry name" value="Peptidase_M56"/>
</dbReference>
<feature type="transmembrane region" description="Helical" evidence="1">
    <location>
        <begin position="169"/>
        <end position="188"/>
    </location>
</feature>
<name>A0ABT2UBU3_9BACL</name>
<keyword evidence="4" id="KW-1185">Reference proteome</keyword>
<feature type="transmembrane region" description="Helical" evidence="1">
    <location>
        <begin position="58"/>
        <end position="77"/>
    </location>
</feature>
<feature type="domain" description="Peptidase M56" evidence="2">
    <location>
        <begin position="52"/>
        <end position="245"/>
    </location>
</feature>
<evidence type="ECO:0000313" key="3">
    <source>
        <dbReference type="EMBL" id="MCU6791646.1"/>
    </source>
</evidence>
<dbReference type="EMBL" id="JAOQIO010000011">
    <property type="protein sequence ID" value="MCU6791646.1"/>
    <property type="molecule type" value="Genomic_DNA"/>
</dbReference>
<dbReference type="PANTHER" id="PTHR34978">
    <property type="entry name" value="POSSIBLE SENSOR-TRANSDUCER PROTEIN BLAR"/>
    <property type="match status" value="1"/>
</dbReference>
<reference evidence="3 4" key="1">
    <citation type="submission" date="2022-09" db="EMBL/GenBank/DDBJ databases">
        <authorList>
            <person name="Han X.L."/>
            <person name="Wang Q."/>
            <person name="Lu T."/>
        </authorList>
    </citation>
    <scope>NUCLEOTIDE SEQUENCE [LARGE SCALE GENOMIC DNA]</scope>
    <source>
        <strain evidence="3 4">WQ 127069</strain>
    </source>
</reference>
<proteinExistence type="predicted"/>